<dbReference type="Pfam" id="PF00561">
    <property type="entry name" value="Abhydrolase_1"/>
    <property type="match status" value="1"/>
</dbReference>
<dbReference type="PANTHER" id="PTHR43039">
    <property type="entry name" value="ESTERASE-RELATED"/>
    <property type="match status" value="1"/>
</dbReference>
<accession>A0ABT5M9K7</accession>
<dbReference type="SUPFAM" id="SSF53474">
    <property type="entry name" value="alpha/beta-Hydrolases"/>
    <property type="match status" value="1"/>
</dbReference>
<protein>
    <submittedName>
        <fullName evidence="3">Alpha/beta hydrolase</fullName>
    </submittedName>
</protein>
<evidence type="ECO:0000313" key="4">
    <source>
        <dbReference type="Proteomes" id="UP001528672"/>
    </source>
</evidence>
<gene>
    <name evidence="3" type="ORF">PSQ39_01350</name>
</gene>
<evidence type="ECO:0000313" key="3">
    <source>
        <dbReference type="EMBL" id="MDD0813267.1"/>
    </source>
</evidence>
<comment type="caution">
    <text evidence="3">The sequence shown here is derived from an EMBL/GenBank/DDBJ whole genome shotgun (WGS) entry which is preliminary data.</text>
</comment>
<organism evidence="3 4">
    <name type="scientific">Curvibacter microcysteis</name>
    <dbReference type="NCBI Taxonomy" id="3026419"/>
    <lineage>
        <taxon>Bacteria</taxon>
        <taxon>Pseudomonadati</taxon>
        <taxon>Pseudomonadota</taxon>
        <taxon>Betaproteobacteria</taxon>
        <taxon>Burkholderiales</taxon>
        <taxon>Comamonadaceae</taxon>
        <taxon>Curvibacter</taxon>
    </lineage>
</organism>
<dbReference type="Proteomes" id="UP001528672">
    <property type="component" value="Unassembled WGS sequence"/>
</dbReference>
<evidence type="ECO:0000256" key="1">
    <source>
        <dbReference type="ARBA" id="ARBA00008645"/>
    </source>
</evidence>
<dbReference type="InterPro" id="IPR000073">
    <property type="entry name" value="AB_hydrolase_1"/>
</dbReference>
<dbReference type="Gene3D" id="3.40.50.1820">
    <property type="entry name" value="alpha/beta hydrolase"/>
    <property type="match status" value="1"/>
</dbReference>
<reference evidence="3 4" key="1">
    <citation type="submission" date="2023-02" db="EMBL/GenBank/DDBJ databases">
        <title>Bacterial whole genome sequence for Curvibacter sp. HBC28.</title>
        <authorList>
            <person name="Le V."/>
            <person name="Ko S.-R."/>
            <person name="Ahn C.-Y."/>
            <person name="Oh H.-M."/>
        </authorList>
    </citation>
    <scope>NUCLEOTIDE SEQUENCE [LARGE SCALE GENOMIC DNA]</scope>
    <source>
        <strain evidence="3 4">HBC28</strain>
    </source>
</reference>
<dbReference type="RefSeq" id="WP_273924795.1">
    <property type="nucleotide sequence ID" value="NZ_JAQSIO010000001.1"/>
</dbReference>
<name>A0ABT5M9K7_9BURK</name>
<sequence length="271" mass="29407">MDVLKRNNVKVLGEAGPTLLYAHGFGCNQDMWSKVIPAFAATHRQVVFDYVGSGNSDRTAFDPYRYSDLRGYAQDVIEVCDALNLTEGVTFVGHSVSCSIGILASINRPSLFDRLVLLGPSPCFLNDPPDYFGGFEREDLEGLLALMDQNYMGWAQYLAPVVAGASGQGGVADTLNDSFCSTDPAVARVFARATFFADNRADLPQVSRPSLLLQHRKDNLAPLSVGEYLHAHMPASTLRVIDVEGHCGHMSNPSLVIEAMRDYMAVTAVAA</sequence>
<evidence type="ECO:0000259" key="2">
    <source>
        <dbReference type="Pfam" id="PF00561"/>
    </source>
</evidence>
<feature type="domain" description="AB hydrolase-1" evidence="2">
    <location>
        <begin position="17"/>
        <end position="253"/>
    </location>
</feature>
<dbReference type="EMBL" id="JAQSIO010000001">
    <property type="protein sequence ID" value="MDD0813267.1"/>
    <property type="molecule type" value="Genomic_DNA"/>
</dbReference>
<dbReference type="GO" id="GO:0016787">
    <property type="term" value="F:hydrolase activity"/>
    <property type="evidence" value="ECO:0007669"/>
    <property type="project" value="UniProtKB-KW"/>
</dbReference>
<comment type="similarity">
    <text evidence="1">Belongs to the AB hydrolase superfamily.</text>
</comment>
<keyword evidence="4" id="KW-1185">Reference proteome</keyword>
<dbReference type="InterPro" id="IPR029058">
    <property type="entry name" value="AB_hydrolase_fold"/>
</dbReference>
<proteinExistence type="inferred from homology"/>
<keyword evidence="3" id="KW-0378">Hydrolase</keyword>